<proteinExistence type="predicted"/>
<dbReference type="SUPFAM" id="SSF47413">
    <property type="entry name" value="lambda repressor-like DNA-binding domains"/>
    <property type="match status" value="1"/>
</dbReference>
<dbReference type="Pfam" id="PF20432">
    <property type="entry name" value="Xre-like-HTH"/>
    <property type="match status" value="1"/>
</dbReference>
<dbReference type="InterPro" id="IPR024467">
    <property type="entry name" value="Xre/MbcA/ParS-like_toxin-bd"/>
</dbReference>
<dbReference type="Gene3D" id="1.10.260.40">
    <property type="entry name" value="lambda repressor-like DNA-binding domains"/>
    <property type="match status" value="1"/>
</dbReference>
<dbReference type="PROSITE" id="PS50943">
    <property type="entry name" value="HTH_CROC1"/>
    <property type="match status" value="1"/>
</dbReference>
<feature type="domain" description="HTH cro/C1-type" evidence="1">
    <location>
        <begin position="52"/>
        <end position="100"/>
    </location>
</feature>
<dbReference type="Proteomes" id="UP000254808">
    <property type="component" value="Chromosome"/>
</dbReference>
<dbReference type="Pfam" id="PF09722">
    <property type="entry name" value="Xre_MbcA_ParS_C"/>
    <property type="match status" value="1"/>
</dbReference>
<dbReference type="CDD" id="cd00093">
    <property type="entry name" value="HTH_XRE"/>
    <property type="match status" value="1"/>
</dbReference>
<gene>
    <name evidence="2" type="ORF">CYPRO_1955</name>
</gene>
<evidence type="ECO:0000313" key="3">
    <source>
        <dbReference type="Proteomes" id="UP000254808"/>
    </source>
</evidence>
<keyword evidence="3" id="KW-1185">Reference proteome</keyword>
<protein>
    <submittedName>
        <fullName evidence="2">Putative toxin-antitoxin system antitoxin component, TIGR02293 family</fullName>
    </submittedName>
</protein>
<evidence type="ECO:0000313" key="2">
    <source>
        <dbReference type="EMBL" id="AXJ01205.1"/>
    </source>
</evidence>
<dbReference type="InterPro" id="IPR011979">
    <property type="entry name" value="Antitox_Xre"/>
</dbReference>
<evidence type="ECO:0000259" key="1">
    <source>
        <dbReference type="PROSITE" id="PS50943"/>
    </source>
</evidence>
<dbReference type="NCBIfam" id="TIGR02293">
    <property type="entry name" value="TAS_TIGR02293"/>
    <property type="match status" value="1"/>
</dbReference>
<dbReference type="AlphaFoldDB" id="A0A345UL53"/>
<dbReference type="GO" id="GO:0003677">
    <property type="term" value="F:DNA binding"/>
    <property type="evidence" value="ECO:0007669"/>
    <property type="project" value="InterPro"/>
</dbReference>
<sequence>MSDSFNTENLSGAVQSAARKYEITPNNTLAMVQIAKDGMPASAFAELLHITGLTKDELAAVLGLSYKTVQRYEKENKRFNALNSEQLAKIIALYQKANEIFTDLNAFNRWLRKPAYGLGDQVPVSLLSTSGGIDLIREELIRIEYGALA</sequence>
<dbReference type="OrthoDB" id="5770459at2"/>
<dbReference type="KEGG" id="cprv:CYPRO_1955"/>
<dbReference type="EMBL" id="CP027806">
    <property type="protein sequence ID" value="AXJ01205.1"/>
    <property type="molecule type" value="Genomic_DNA"/>
</dbReference>
<name>A0A345UL53_9BACT</name>
<dbReference type="RefSeq" id="WP_114984428.1">
    <property type="nucleotide sequence ID" value="NZ_CP027806.1"/>
</dbReference>
<dbReference type="InterPro" id="IPR001387">
    <property type="entry name" value="Cro/C1-type_HTH"/>
</dbReference>
<reference evidence="2 3" key="1">
    <citation type="submission" date="2018-03" db="EMBL/GenBank/DDBJ databases">
        <title>Phenotypic and genomic properties of Cyclonatronum proteinivorum gen. nov., sp. nov., a haloalkaliphilic bacteroidete from soda lakes possessing Na+-translocating rhodopsin.</title>
        <authorList>
            <person name="Toshchakov S.V."/>
            <person name="Korzhenkov A."/>
            <person name="Samarov N.I."/>
            <person name="Kublanov I.V."/>
            <person name="Muntyan M.S."/>
            <person name="Sorokin D.Y."/>
        </authorList>
    </citation>
    <scope>NUCLEOTIDE SEQUENCE [LARGE SCALE GENOMIC DNA]</scope>
    <source>
        <strain evidence="2 3">Omega</strain>
    </source>
</reference>
<accession>A0A345UL53</accession>
<dbReference type="InterPro" id="IPR046847">
    <property type="entry name" value="Xre-like_HTH"/>
</dbReference>
<dbReference type="InterPro" id="IPR010982">
    <property type="entry name" value="Lambda_DNA-bd_dom_sf"/>
</dbReference>
<organism evidence="2 3">
    <name type="scientific">Cyclonatronum proteinivorum</name>
    <dbReference type="NCBI Taxonomy" id="1457365"/>
    <lineage>
        <taxon>Bacteria</taxon>
        <taxon>Pseudomonadati</taxon>
        <taxon>Balneolota</taxon>
        <taxon>Balneolia</taxon>
        <taxon>Balneolales</taxon>
        <taxon>Cyclonatronaceae</taxon>
        <taxon>Cyclonatronum</taxon>
    </lineage>
</organism>